<evidence type="ECO:0008006" key="3">
    <source>
        <dbReference type="Google" id="ProtNLM"/>
    </source>
</evidence>
<dbReference type="Proteomes" id="UP001437256">
    <property type="component" value="Unassembled WGS sequence"/>
</dbReference>
<protein>
    <recommendedName>
        <fullName evidence="3">F-box domain-containing protein</fullName>
    </recommendedName>
</protein>
<reference evidence="1 2" key="1">
    <citation type="submission" date="2024-05" db="EMBL/GenBank/DDBJ databases">
        <title>A draft genome resource for the thread blight pathogen Marasmius tenuissimus strain MS-2.</title>
        <authorList>
            <person name="Yulfo-Soto G.E."/>
            <person name="Baruah I.K."/>
            <person name="Amoako-Attah I."/>
            <person name="Bukari Y."/>
            <person name="Meinhardt L.W."/>
            <person name="Bailey B.A."/>
            <person name="Cohen S.P."/>
        </authorList>
    </citation>
    <scope>NUCLEOTIDE SEQUENCE [LARGE SCALE GENOMIC DNA]</scope>
    <source>
        <strain evidence="1 2">MS-2</strain>
    </source>
</reference>
<name>A0ABR3A622_9AGAR</name>
<evidence type="ECO:0000313" key="1">
    <source>
        <dbReference type="EMBL" id="KAL0069441.1"/>
    </source>
</evidence>
<dbReference type="EMBL" id="JBBXMP010000012">
    <property type="protein sequence ID" value="KAL0069441.1"/>
    <property type="molecule type" value="Genomic_DNA"/>
</dbReference>
<dbReference type="Gene3D" id="1.20.1280.50">
    <property type="match status" value="1"/>
</dbReference>
<evidence type="ECO:0000313" key="2">
    <source>
        <dbReference type="Proteomes" id="UP001437256"/>
    </source>
</evidence>
<keyword evidence="2" id="KW-1185">Reference proteome</keyword>
<accession>A0ABR3A622</accession>
<dbReference type="SUPFAM" id="SSF52047">
    <property type="entry name" value="RNI-like"/>
    <property type="match status" value="1"/>
</dbReference>
<organism evidence="1 2">
    <name type="scientific">Marasmius tenuissimus</name>
    <dbReference type="NCBI Taxonomy" id="585030"/>
    <lineage>
        <taxon>Eukaryota</taxon>
        <taxon>Fungi</taxon>
        <taxon>Dikarya</taxon>
        <taxon>Basidiomycota</taxon>
        <taxon>Agaricomycotina</taxon>
        <taxon>Agaricomycetes</taxon>
        <taxon>Agaricomycetidae</taxon>
        <taxon>Agaricales</taxon>
        <taxon>Marasmiineae</taxon>
        <taxon>Marasmiaceae</taxon>
        <taxon>Marasmius</taxon>
    </lineage>
</organism>
<gene>
    <name evidence="1" type="ORF">AAF712_003466</name>
</gene>
<sequence length="663" mass="74394">MVLHSQFTHPIHTTTNYTPSPQELSEIRTILNTPSSRLSEIDAQIARLLSERTEIQSFVEHHESLLTPFRRLPTDLWREIFVYCLPNYKLDVSLRTTKEAPLLLTRVCRGWRHVAVTTPRLWNKIHIFLPSPKGIPDFRSVMEKRREGVQVWLDRSGDLPLTLSVSTGISGLARDGEQDCFGEFMDLLSGYSRRWKTLAFGHRVGTLSPKSFERLRSEDLPLLETVYTASNLFSFHGDPLAPPSSTSFGSLITRASSLQSLHLTTELISVVDLPIDWAQLKELRIDTLTTIGSNILEPSQLVQKLAERCISLHTLTIRTSLPYPPHVFSTPDEPIEWPSLHTFDIKFEGYCYQFGGGGGGQPQTRFSPGIHNTLNAFTAPNLRRLAVHALSFSASGSAEGPNGFPFSEESAPFEGLIVRSNCGSGLEELDVSLPRSLGAEVVAKSLRLLPGLKRLKLGYPVRLSLHGEEPEMKVLREWIRAVFQALLLSDSTPDSDSSQTLCPQLEKLECDGCYPDSSFLSLVLDVSSSSRSQLRHLKADFGIVTKDQVELIRGFYRMAQKQRDAGGKLDVEWTWEEEQKSDEDAWREYDRPELGLIGTATRGKDLNYEHDTGIRWLVNQRIQHKIAEATDEFSGFKVFSTLASDMVVCMGTVMRGYASSVTI</sequence>
<comment type="caution">
    <text evidence="1">The sequence shown here is derived from an EMBL/GenBank/DDBJ whole genome shotgun (WGS) entry which is preliminary data.</text>
</comment>
<proteinExistence type="predicted"/>